<keyword evidence="3" id="KW-0862">Zinc</keyword>
<accession>A0A8H6XAB1</accession>
<protein>
    <recommendedName>
        <fullName evidence="5">MYND-type domain-containing protein</fullName>
    </recommendedName>
</protein>
<evidence type="ECO:0000256" key="2">
    <source>
        <dbReference type="ARBA" id="ARBA00022771"/>
    </source>
</evidence>
<gene>
    <name evidence="6" type="ORF">MVEN_02146700</name>
</gene>
<dbReference type="GO" id="GO:0008270">
    <property type="term" value="F:zinc ion binding"/>
    <property type="evidence" value="ECO:0007669"/>
    <property type="project" value="UniProtKB-KW"/>
</dbReference>
<dbReference type="PROSITE" id="PS50865">
    <property type="entry name" value="ZF_MYND_2"/>
    <property type="match status" value="1"/>
</dbReference>
<dbReference type="EMBL" id="JACAZI010000022">
    <property type="protein sequence ID" value="KAF7337094.1"/>
    <property type="molecule type" value="Genomic_DNA"/>
</dbReference>
<keyword evidence="1" id="KW-0479">Metal-binding</keyword>
<name>A0A8H6XAB1_9AGAR</name>
<evidence type="ECO:0000256" key="1">
    <source>
        <dbReference type="ARBA" id="ARBA00022723"/>
    </source>
</evidence>
<keyword evidence="7" id="KW-1185">Reference proteome</keyword>
<dbReference type="InterPro" id="IPR002893">
    <property type="entry name" value="Znf_MYND"/>
</dbReference>
<evidence type="ECO:0000256" key="3">
    <source>
        <dbReference type="ARBA" id="ARBA00022833"/>
    </source>
</evidence>
<keyword evidence="2 4" id="KW-0863">Zinc-finger</keyword>
<dbReference type="AlphaFoldDB" id="A0A8H6XAB1"/>
<evidence type="ECO:0000256" key="4">
    <source>
        <dbReference type="PROSITE-ProRule" id="PRU00134"/>
    </source>
</evidence>
<evidence type="ECO:0000313" key="6">
    <source>
        <dbReference type="EMBL" id="KAF7337094.1"/>
    </source>
</evidence>
<organism evidence="6 7">
    <name type="scientific">Mycena venus</name>
    <dbReference type="NCBI Taxonomy" id="2733690"/>
    <lineage>
        <taxon>Eukaryota</taxon>
        <taxon>Fungi</taxon>
        <taxon>Dikarya</taxon>
        <taxon>Basidiomycota</taxon>
        <taxon>Agaricomycotina</taxon>
        <taxon>Agaricomycetes</taxon>
        <taxon>Agaricomycetidae</taxon>
        <taxon>Agaricales</taxon>
        <taxon>Marasmiineae</taxon>
        <taxon>Mycenaceae</taxon>
        <taxon>Mycena</taxon>
    </lineage>
</organism>
<comment type="caution">
    <text evidence="6">The sequence shown here is derived from an EMBL/GenBank/DDBJ whole genome shotgun (WGS) entry which is preliminary data.</text>
</comment>
<reference evidence="6" key="1">
    <citation type="submission" date="2020-05" db="EMBL/GenBank/DDBJ databases">
        <title>Mycena genomes resolve the evolution of fungal bioluminescence.</title>
        <authorList>
            <person name="Tsai I.J."/>
        </authorList>
    </citation>
    <scope>NUCLEOTIDE SEQUENCE</scope>
    <source>
        <strain evidence="6">CCC161011</strain>
    </source>
</reference>
<dbReference type="OrthoDB" id="3202243at2759"/>
<evidence type="ECO:0000313" key="7">
    <source>
        <dbReference type="Proteomes" id="UP000620124"/>
    </source>
</evidence>
<feature type="domain" description="MYND-type" evidence="5">
    <location>
        <begin position="1"/>
        <end position="31"/>
    </location>
</feature>
<evidence type="ECO:0000259" key="5">
    <source>
        <dbReference type="PROSITE" id="PS50865"/>
    </source>
</evidence>
<dbReference type="Gene3D" id="6.10.140.2220">
    <property type="match status" value="1"/>
</dbReference>
<sequence>MSCSYCRVSKYCSDKCQKYEWSSGSRHKERCHLFEIDRKLSDLYIQRKVSNEWTRFSGLGVCDPALNLAEVSQWRILHFRSVALILSAAYENHEELKENTHLGIFLKLVGDGHDHCSFIIDKVAFIPWSPNESWATVKMGFCLLPDGKITSLTREGQYGTYGTTLPPGFDLHRYITHVNRGITHFHGSFWPLPRKLSDTAFDAAKPPKEWLHYMRHHPGGFIYVDGIESEVFGVAKRDGSQVQLYEYDKRVSQVPFDFRLKEMAKINTTEFKKLLDDSTRRVCMIHKKEEDQQNPASAQGEMK</sequence>
<dbReference type="SUPFAM" id="SSF144232">
    <property type="entry name" value="HIT/MYND zinc finger-like"/>
    <property type="match status" value="1"/>
</dbReference>
<proteinExistence type="predicted"/>
<dbReference type="Proteomes" id="UP000620124">
    <property type="component" value="Unassembled WGS sequence"/>
</dbReference>